<dbReference type="Gene3D" id="1.25.40.90">
    <property type="match status" value="1"/>
</dbReference>
<dbReference type="InterPro" id="IPR045007">
    <property type="entry name" value="LSB5"/>
</dbReference>
<feature type="compositionally biased region" description="Polar residues" evidence="1">
    <location>
        <begin position="214"/>
        <end position="224"/>
    </location>
</feature>
<feature type="region of interest" description="Disordered" evidence="1">
    <location>
        <begin position="359"/>
        <end position="402"/>
    </location>
</feature>
<feature type="compositionally biased region" description="Acidic residues" evidence="1">
    <location>
        <begin position="359"/>
        <end position="383"/>
    </location>
</feature>
<dbReference type="PANTHER" id="PTHR47789:SF1">
    <property type="entry name" value="LAS SEVENTEEN-BINDING PROTEIN 5"/>
    <property type="match status" value="1"/>
</dbReference>
<dbReference type="InterPro" id="IPR008942">
    <property type="entry name" value="ENTH_VHS"/>
</dbReference>
<feature type="region of interest" description="Disordered" evidence="1">
    <location>
        <begin position="162"/>
        <end position="254"/>
    </location>
</feature>
<comment type="caution">
    <text evidence="2">The sequence shown here is derived from an EMBL/GenBank/DDBJ whole genome shotgun (WGS) entry which is preliminary data.</text>
</comment>
<evidence type="ECO:0000256" key="1">
    <source>
        <dbReference type="SAM" id="MobiDB-lite"/>
    </source>
</evidence>
<dbReference type="Proteomes" id="UP000750334">
    <property type="component" value="Unassembled WGS sequence"/>
</dbReference>
<evidence type="ECO:0000313" key="2">
    <source>
        <dbReference type="EMBL" id="KAG0668316.1"/>
    </source>
</evidence>
<dbReference type="PANTHER" id="PTHR47789">
    <property type="entry name" value="LAS SEVENTEEN-BINDING PROTEIN 5"/>
    <property type="match status" value="1"/>
</dbReference>
<accession>A0A9P7B9M8</accession>
<dbReference type="InterPro" id="IPR044103">
    <property type="entry name" value="GAT_LSB5"/>
</dbReference>
<dbReference type="SUPFAM" id="SSF89009">
    <property type="entry name" value="GAT-like domain"/>
    <property type="match status" value="1"/>
</dbReference>
<reference evidence="2 3" key="1">
    <citation type="submission" date="2020-11" db="EMBL/GenBank/DDBJ databases">
        <title>Kefir isolates.</title>
        <authorList>
            <person name="Marcisauskas S."/>
            <person name="Kim Y."/>
            <person name="Blasche S."/>
        </authorList>
    </citation>
    <scope>NUCLEOTIDE SEQUENCE [LARGE SCALE GENOMIC DNA]</scope>
    <source>
        <strain evidence="2 3">OG2</strain>
    </source>
</reference>
<dbReference type="CDD" id="cd14232">
    <property type="entry name" value="GAT_LSB5"/>
    <property type="match status" value="1"/>
</dbReference>
<dbReference type="AlphaFoldDB" id="A0A9P7B9M8"/>
<dbReference type="SUPFAM" id="SSF48464">
    <property type="entry name" value="ENTH/VHS domain"/>
    <property type="match status" value="1"/>
</dbReference>
<evidence type="ECO:0000313" key="3">
    <source>
        <dbReference type="Proteomes" id="UP000750334"/>
    </source>
</evidence>
<sequence>MGFLGSDHPHTSITETINRLTKSKKYDLEVEIGTLVDLIRSRDKYQYNENQLEAARTLRKKFKYGDKNQISKAFDIMDLLISQGIKLSVMYNDFKLLDSMGSICSQLDNSQGLMKRQYSSKLSKKGVQYALSWNEYIMTNDLKDTNCYMGLYDMTLKIKQRSNSSQGGYSSGNNATSSSNRNSYNDRSHYNDSDSLDSFGNSNGHNRRSYGDRQAQTRSIAATPSNRRRTNTGSGRRRNFMDDSADNSIFGESAQTVHNPDRLYRIPTINMKKEAPKIKILISDALAASTALQNALIMLPDEQNAMLDKNATECFVKARNIRRKVLRYLQLVIEGDFLGSLIHANDELVNALTLYDEKSWDEESNSDDSEDDREYDDTESDSEDYNRRNDADDNSNIYQATEDDFYMAANNPFADNNQL</sequence>
<protein>
    <submittedName>
        <fullName evidence="2">Actin patch assembly and actin polymerization protein</fullName>
    </submittedName>
</protein>
<dbReference type="GO" id="GO:0030479">
    <property type="term" value="C:actin cortical patch"/>
    <property type="evidence" value="ECO:0007669"/>
    <property type="project" value="TreeGrafter"/>
</dbReference>
<dbReference type="EMBL" id="PUHR01000071">
    <property type="protein sequence ID" value="KAG0668316.1"/>
    <property type="molecule type" value="Genomic_DNA"/>
</dbReference>
<dbReference type="GO" id="GO:0006897">
    <property type="term" value="P:endocytosis"/>
    <property type="evidence" value="ECO:0007669"/>
    <property type="project" value="InterPro"/>
</dbReference>
<dbReference type="OrthoDB" id="10068368at2759"/>
<proteinExistence type="predicted"/>
<feature type="compositionally biased region" description="Basic residues" evidence="1">
    <location>
        <begin position="226"/>
        <end position="238"/>
    </location>
</feature>
<dbReference type="GO" id="GO:0051666">
    <property type="term" value="P:actin cortical patch localization"/>
    <property type="evidence" value="ECO:0007669"/>
    <property type="project" value="TreeGrafter"/>
</dbReference>
<dbReference type="GO" id="GO:0007015">
    <property type="term" value="P:actin filament organization"/>
    <property type="evidence" value="ECO:0007669"/>
    <property type="project" value="InterPro"/>
</dbReference>
<gene>
    <name evidence="2" type="primary">LSB5</name>
    <name evidence="2" type="ORF">C6P45_004824</name>
</gene>
<organism evidence="2 3">
    <name type="scientific">Maudiozyma exigua</name>
    <name type="common">Yeast</name>
    <name type="synonym">Kazachstania exigua</name>
    <dbReference type="NCBI Taxonomy" id="34358"/>
    <lineage>
        <taxon>Eukaryota</taxon>
        <taxon>Fungi</taxon>
        <taxon>Dikarya</taxon>
        <taxon>Ascomycota</taxon>
        <taxon>Saccharomycotina</taxon>
        <taxon>Saccharomycetes</taxon>
        <taxon>Saccharomycetales</taxon>
        <taxon>Saccharomycetaceae</taxon>
        <taxon>Maudiozyma</taxon>
    </lineage>
</organism>
<keyword evidence="3" id="KW-1185">Reference proteome</keyword>
<feature type="compositionally biased region" description="Low complexity" evidence="1">
    <location>
        <begin position="162"/>
        <end position="183"/>
    </location>
</feature>
<name>A0A9P7B9M8_MAUEX</name>